<dbReference type="PROSITE" id="PS50088">
    <property type="entry name" value="ANK_REPEAT"/>
    <property type="match status" value="1"/>
</dbReference>
<dbReference type="VEuPathDB" id="VectorBase:ACON011697"/>
<dbReference type="Proteomes" id="UP001105220">
    <property type="component" value="Unplaced"/>
</dbReference>
<sequence>MSGSETKHSNDLLRIAEIFESIANKDEQALARTLERSSIETVLLFESVYGISPLLHCVQTGEMSRLGLVRRLLASGLCDSETVDSKGRTVLAGLVGAQQAQTQGTAAGFLERMIEIVIEGADDTTACYRMLKHNSLALFQAFLELKQFDERRLFECLTGALTKLSVKQVLLSADLRVFVMFKLADFGFRRLSGDWTGGCDKTTDEWKDHIDVVSDCWNVIGKSYDTGSYGDVDDRLLQRLHVLHNHLYFLQHKKFLDYLALREAIFCVAVFWNVLKNPATFTVYRVIVNKRIVIECIRMIAFQLMKVKRFLEQTEQKLCEIVKEGESLIVKKKEYLIEDIMNKMKISCKPTVIKQFEEKSIAIGKGNSNRDMLIKDMIKRIRKDDKEWADTKSHELRALRQTQKEWLIEQLETRLKCVKQPKNVADLIMAELKRNRVDTVAARIVASESFDLEHLMRGKDRRTRRKMIKCYGQLRQLYSLDKIVLAFAQVARVNPANVELFQDSLKRTVMILGEMLKNTNSTPNMPNDRLEDAMGRMISHRFADIVISIRNSYARQFSLSRLLIDAELERRVYSFLPNHTVAVRMVINLLFVLVMVEVRRSFYGQLVRCGSLEALRSLLIYAGEKDVLFPTIHIAFEQVTGYFSLVKELLAELRENPIGNTIEFAQLEEQFEVQCGIVEEVQAMLATERELDYENLRKTCFSCNDLPTIRRLLHWKIDTYRPNVVLESICSKWNAKTSNLSRIHWMDTRLTWIDTETMSNKLAMITCAIGDADAYYNIGHTGKLIEQLGIADEVDEEGVDQLNKRLAPYYANIFFLDNKWKVLESFCKQRRLSWNKTLVRQLRQRDQELLQTLYDERRHKLKTIFEQNDIQTVEVLQIANIIIKEDTLASLEHLQLELCEILTAVGYFGDSFHCVKQRIPMIQGKNFRNLLAHDSLSYNMLTDSGNAKTILNAYIFVHTEVRLFESRQQDPIELHLPSLADMYRWLEEQQQLLASFQCNDVRRVHALMRSGGAITAYFCFTPNAEHYPAAMLSAGNTIQGFCDRAPSIVPLLGRYFPYLRELYHRPEFALETAIVQRDFETAFKLVDETKPLEGLFYSWPKLMMRLSPAAKASKTLTERRNLLDQFLDYGNEECIREMVRLYPDFCNTLVDRHTVDKAILRGLRSTAELMMQGTNQMYLNALERLVILHWNDTLENITIKSPNNDEFMSTILRAAIKARNETALKHILGKTQTNATILGECYLTAASFGRCSILKHLLQVYPLADQTVLSTAIHKAALSNQWPCVRLLLEADAPVDVLVTGYQDEDANVLLLLVASGQVKLIRRIRTLDPSIYGTRTNHPLAVAVGNDTASGRMVQALRAHGFGWLDSSATLHEVILEEYEQPAWKAIWGEIDHQLSRYQFTNGSDHVEFNVSLLHRWKTICFVEECNMDRTSLCCAAETKNPRVIRELLDRACSMRQIEGVGVLGDVVFQKEGSFVHYYKKADNVTWSMESCCADMISRMEGLLQEGMIWHELTIVVGNVSVSMTVLKVTHVPKDVALELRDSTLLEDNLQDLLNFTDAFGGSKTVVYGTFYQGQRAIHFLRNEDLACVYDVFPPDASVDLSNTLNIRAAEGKTVLGKIVEAHFDLETVQLLVQHGANPLLADCHGNSIIHSALCMLPDAALYLMEECLTRDLRNAKGDTLLELDDRTDGNKLIHMAASCGQQIVVAKLLDLNIDVTVRNAYGCTPAHVAVVVPLVNSISTLKQLLDYDRTPVDMTDRDGGTLLVWAAKTGSIEMLNLIMQYKPNLTLPANRRALYEAVNLQYVDWAKRFLQHAIEAGAREVTKMEDAADDVVILSLRCADFELSKALLEYELQHGLEDITERDRPRIESVLKASTSKIPQVPVELYLSLKGLSEDRNFLTYLRNMLAKLEPSREKDFN</sequence>
<evidence type="ECO:0000313" key="5">
    <source>
        <dbReference type="Proteomes" id="UP001105220"/>
    </source>
</evidence>
<dbReference type="PANTHER" id="PTHR24198:SF165">
    <property type="entry name" value="ANKYRIN REPEAT-CONTAINING PROTEIN-RELATED"/>
    <property type="match status" value="1"/>
</dbReference>
<feature type="repeat" description="ANK" evidence="3">
    <location>
        <begin position="1690"/>
        <end position="1722"/>
    </location>
</feature>
<dbReference type="PANTHER" id="PTHR24198">
    <property type="entry name" value="ANKYRIN REPEAT AND PROTEIN KINASE DOMAIN-CONTAINING PROTEIN"/>
    <property type="match status" value="1"/>
</dbReference>
<organism evidence="4 5">
    <name type="scientific">Anopheles coluzzii</name>
    <name type="common">African malaria mosquito</name>
    <dbReference type="NCBI Taxonomy" id="1518534"/>
    <lineage>
        <taxon>Eukaryota</taxon>
        <taxon>Metazoa</taxon>
        <taxon>Ecdysozoa</taxon>
        <taxon>Arthropoda</taxon>
        <taxon>Hexapoda</taxon>
        <taxon>Insecta</taxon>
        <taxon>Pterygota</taxon>
        <taxon>Neoptera</taxon>
        <taxon>Endopterygota</taxon>
        <taxon>Diptera</taxon>
        <taxon>Nematocera</taxon>
        <taxon>Culicoidea</taxon>
        <taxon>Culicidae</taxon>
        <taxon>Anophelinae</taxon>
        <taxon>Anopheles</taxon>
    </lineage>
</organism>
<dbReference type="SMART" id="SM00248">
    <property type="entry name" value="ANK"/>
    <property type="match status" value="9"/>
</dbReference>
<name>A0A6E8W344_ANOCL</name>
<evidence type="ECO:0000256" key="1">
    <source>
        <dbReference type="ARBA" id="ARBA00022737"/>
    </source>
</evidence>
<keyword evidence="1" id="KW-0677">Repeat</keyword>
<dbReference type="Gene3D" id="1.25.40.20">
    <property type="entry name" value="Ankyrin repeat-containing domain"/>
    <property type="match status" value="3"/>
</dbReference>
<protein>
    <submittedName>
        <fullName evidence="4">Uncharacterized protein</fullName>
    </submittedName>
</protein>
<evidence type="ECO:0000313" key="4">
    <source>
        <dbReference type="EnsemblMetazoa" id="ACON011697-PA"/>
    </source>
</evidence>
<dbReference type="VEuPathDB" id="VectorBase:ACMO_001321"/>
<keyword evidence="5" id="KW-1185">Reference proteome</keyword>
<dbReference type="InterPro" id="IPR036770">
    <property type="entry name" value="Ankyrin_rpt-contain_sf"/>
</dbReference>
<dbReference type="VEuPathDB" id="VectorBase:ACON2_034224"/>
<dbReference type="InterPro" id="IPR002110">
    <property type="entry name" value="Ankyrin_rpt"/>
</dbReference>
<proteinExistence type="predicted"/>
<reference key="1">
    <citation type="journal article" date="2019" name="Genes (Basel)">
        <title>A High-Quality De novo Genome Assembly from a Single Mosquito Using PacBio Sequencing.</title>
        <authorList>
            <person name="Kingan S.B."/>
            <person name="Heaton H."/>
            <person name="Cudini J."/>
            <person name="Lambert C.C."/>
            <person name="Baybayan P."/>
            <person name="Galvin B.D."/>
            <person name="Durbin R."/>
            <person name="Korlach J."/>
            <person name="Lawniczak M.K.N."/>
        </authorList>
    </citation>
    <scope>NUCLEOTIDE SEQUENCE [LARGE SCALE GENOMIC DNA]</scope>
    <source>
        <strain>Mali-NIH</strain>
    </source>
</reference>
<evidence type="ECO:0000256" key="3">
    <source>
        <dbReference type="PROSITE-ProRule" id="PRU00023"/>
    </source>
</evidence>
<evidence type="ECO:0000256" key="2">
    <source>
        <dbReference type="ARBA" id="ARBA00023043"/>
    </source>
</evidence>
<dbReference type="EnsemblMetazoa" id="ACON011697-RA">
    <property type="protein sequence ID" value="ACON011697-PA"/>
    <property type="gene ID" value="ACON011697"/>
</dbReference>
<keyword evidence="2 3" id="KW-0040">ANK repeat</keyword>
<reference evidence="4" key="2">
    <citation type="submission" date="2020-05" db="UniProtKB">
        <authorList>
            <consortium name="EnsemblMetazoa"/>
        </authorList>
    </citation>
    <scope>IDENTIFICATION</scope>
    <source>
        <strain evidence="4">Ngousso</strain>
    </source>
</reference>
<accession>A0A6E8W344</accession>
<dbReference type="SUPFAM" id="SSF48403">
    <property type="entry name" value="Ankyrin repeat"/>
    <property type="match status" value="2"/>
</dbReference>